<name>J0IQ50_HELPX</name>
<gene>
    <name evidence="1" type="ORF">HPNQ4200_1480</name>
</gene>
<evidence type="ECO:0000313" key="2">
    <source>
        <dbReference type="Proteomes" id="UP000003358"/>
    </source>
</evidence>
<evidence type="ECO:0000313" key="1">
    <source>
        <dbReference type="EMBL" id="EJB27242.1"/>
    </source>
</evidence>
<organism evidence="1 2">
    <name type="scientific">Helicobacter pylori NQ4200</name>
    <dbReference type="NCBI Taxonomy" id="992024"/>
    <lineage>
        <taxon>Bacteria</taxon>
        <taxon>Pseudomonadati</taxon>
        <taxon>Campylobacterota</taxon>
        <taxon>Epsilonproteobacteria</taxon>
        <taxon>Campylobacterales</taxon>
        <taxon>Helicobacteraceae</taxon>
        <taxon>Helicobacter</taxon>
    </lineage>
</organism>
<accession>J0IQ50</accession>
<sequence>MCVLRTHASYLCVKNGYFLLKPSEIKKKKDFHGNNKILRIL</sequence>
<proteinExistence type="predicted"/>
<protein>
    <submittedName>
        <fullName evidence="1">Uncharacterized protein</fullName>
    </submittedName>
</protein>
<dbReference type="AlphaFoldDB" id="J0IQ50"/>
<comment type="caution">
    <text evidence="1">The sequence shown here is derived from an EMBL/GenBank/DDBJ whole genome shotgun (WGS) entry which is preliminary data.</text>
</comment>
<dbReference type="EMBL" id="AKNS01000012">
    <property type="protein sequence ID" value="EJB27242.1"/>
    <property type="molecule type" value="Genomic_DNA"/>
</dbReference>
<reference evidence="1 2" key="1">
    <citation type="journal article" date="2013" name="Pathog. Dis.">
        <title>Genome sequences of 65 Helicobacter pylori strains isolated from asymptomatic individuals and patients with gastric cancer, peptic ulcer disease, or gastritis.</title>
        <authorList>
            <person name="Blanchard T.G."/>
            <person name="Czinn S.J."/>
            <person name="Correa P."/>
            <person name="Nakazawa T."/>
            <person name="Keelan M."/>
            <person name="Morningstar L."/>
            <person name="Santana-Cruz I."/>
            <person name="Maroo A."/>
            <person name="McCracken C."/>
            <person name="Shefchek K."/>
            <person name="Daugherty S."/>
            <person name="Song Y."/>
            <person name="Fraser C.M."/>
            <person name="Fricke W.F."/>
        </authorList>
    </citation>
    <scope>NUCLEOTIDE SEQUENCE [LARGE SCALE GENOMIC DNA]</scope>
    <source>
        <strain evidence="1 2">NQ4200</strain>
    </source>
</reference>
<dbReference type="Proteomes" id="UP000003358">
    <property type="component" value="Unassembled WGS sequence"/>
</dbReference>
<dbReference type="PATRIC" id="fig|992024.3.peg.1427"/>